<dbReference type="Gene3D" id="3.10.620.30">
    <property type="match status" value="1"/>
</dbReference>
<dbReference type="EMBL" id="JADQDQ010000002">
    <property type="protein sequence ID" value="MBF9236822.1"/>
    <property type="molecule type" value="Genomic_DNA"/>
</dbReference>
<evidence type="ECO:0000256" key="1">
    <source>
        <dbReference type="SAM" id="SignalP"/>
    </source>
</evidence>
<feature type="signal peptide" evidence="1">
    <location>
        <begin position="1"/>
        <end position="29"/>
    </location>
</feature>
<proteinExistence type="predicted"/>
<feature type="chain" id="PRO_5046501792" evidence="1">
    <location>
        <begin position="30"/>
        <end position="691"/>
    </location>
</feature>
<name>A0ABS0IEP1_9BACT</name>
<keyword evidence="1" id="KW-0732">Signal</keyword>
<organism evidence="2 3">
    <name type="scientific">Hymenobacter jeongseonensis</name>
    <dbReference type="NCBI Taxonomy" id="2791027"/>
    <lineage>
        <taxon>Bacteria</taxon>
        <taxon>Pseudomonadati</taxon>
        <taxon>Bacteroidota</taxon>
        <taxon>Cytophagia</taxon>
        <taxon>Cytophagales</taxon>
        <taxon>Hymenobacteraceae</taxon>
        <taxon>Hymenobacter</taxon>
    </lineage>
</organism>
<evidence type="ECO:0000313" key="2">
    <source>
        <dbReference type="EMBL" id="MBF9236822.1"/>
    </source>
</evidence>
<accession>A0ABS0IEP1</accession>
<protein>
    <submittedName>
        <fullName evidence="2">DUF3857 domain-containing protein</fullName>
    </submittedName>
</protein>
<dbReference type="Proteomes" id="UP000597617">
    <property type="component" value="Unassembled WGS sequence"/>
</dbReference>
<sequence>MQATLLLCRLGRVLPVLLGSFLISGTAWAQTVPDPIKYGQIDKADLTAAPFLGDSAAAAVVLCDYGRSRLRGKGDGLEVVFERVTRIKILKKSGYEEATVEIPLYHREGNSEKVSSLRGVTYNLVNGAVEKTKLEANGAFFEKHTANVNVQKFTLPNVREGSVIEFSYTLASDYLFNFQDWAFQRAIPVRWSEYRSSIPTFYKYNIIYQGNRPLDVNVLSTGSVSLLLDNKVSDNAGIGAGQSAGNMTLTASTENHQWVLKNVPAFQPEPYMTTAKDYTARMDFELTGEQWPDQPYKDLTGSWDKINARLLESEDFGGRISRVGFLQEQLQGLAAQYPDLKARAAAVRQVVMAAVRYNGNDHLYAPEPLRKAFDAHRGSSADVNLLLLAALEQVGIKAHPLLLSTRDHGRVSKEYPMLDRFNYVVALVPVPGEKDLLVDATEPVLPCGVLPERCLNRVARLVSKVPAEGRWVDLAPSQRHVHYQQIDMTLDAQGGLSGKVHEEHGGYAAADARTEIASQGEKKYLAGLQQRHEGWNLPKLTVNQAEAVDKPLSVDYEFSQAGTGQPAAGPIYLSPLSEFGPEQNPFRRESRAFAVDFGAPQEELLVLNLTLPAGYELAETPKPAAINLPHDTGRFRYTVGSPKPGVVQLTSRLTLSNAVYPAEEYANLRELYRLLLARQSEKLIIQKKAGS</sequence>
<comment type="caution">
    <text evidence="2">The sequence shown here is derived from an EMBL/GenBank/DDBJ whole genome shotgun (WGS) entry which is preliminary data.</text>
</comment>
<dbReference type="Gene3D" id="2.60.40.3140">
    <property type="match status" value="1"/>
</dbReference>
<evidence type="ECO:0000313" key="3">
    <source>
        <dbReference type="Proteomes" id="UP000597617"/>
    </source>
</evidence>
<reference evidence="2 3" key="1">
    <citation type="submission" date="2020-11" db="EMBL/GenBank/DDBJ databases">
        <authorList>
            <person name="Kim M.K."/>
        </authorList>
    </citation>
    <scope>NUCLEOTIDE SEQUENCE [LARGE SCALE GENOMIC DNA]</scope>
    <source>
        <strain evidence="2 3">BT683</strain>
    </source>
</reference>
<dbReference type="RefSeq" id="WP_196281198.1">
    <property type="nucleotide sequence ID" value="NZ_JADQDQ010000002.1"/>
</dbReference>
<gene>
    <name evidence="2" type="ORF">I2I05_05385</name>
</gene>
<keyword evidence="3" id="KW-1185">Reference proteome</keyword>
<dbReference type="Gene3D" id="2.60.120.1130">
    <property type="match status" value="1"/>
</dbReference>